<keyword evidence="2 5" id="KW-0808">Transferase</keyword>
<feature type="binding site" evidence="2">
    <location>
        <position position="215"/>
    </location>
    <ligand>
        <name>Mg(2+)</name>
        <dbReference type="ChEBI" id="CHEBI:18420"/>
        <label>5</label>
    </ligand>
</feature>
<feature type="binding site" evidence="2">
    <location>
        <position position="27"/>
    </location>
    <ligand>
        <name>Mg(2+)</name>
        <dbReference type="ChEBI" id="CHEBI:18420"/>
        <label>3</label>
    </ligand>
</feature>
<dbReference type="InterPro" id="IPR016188">
    <property type="entry name" value="PurM-like_N"/>
</dbReference>
<evidence type="ECO:0000313" key="6">
    <source>
        <dbReference type="Proteomes" id="UP000325161"/>
    </source>
</evidence>
<dbReference type="KEGG" id="pacr:FXN63_04200"/>
<dbReference type="EC" id="2.7.4.16" evidence="2"/>
<evidence type="ECO:0000259" key="4">
    <source>
        <dbReference type="Pfam" id="PF02769"/>
    </source>
</evidence>
<dbReference type="Gene3D" id="3.30.1330.10">
    <property type="entry name" value="PurM-like, N-terminal domain"/>
    <property type="match status" value="1"/>
</dbReference>
<feature type="binding site" evidence="2">
    <location>
        <position position="71"/>
    </location>
    <ligand>
        <name>Mg(2+)</name>
        <dbReference type="ChEBI" id="CHEBI:18420"/>
        <label>3</label>
    </ligand>
</feature>
<comment type="caution">
    <text evidence="2">Lacks conserved residue(s) required for the propagation of feature annotation.</text>
</comment>
<dbReference type="EMBL" id="CP043046">
    <property type="protein sequence ID" value="QEI05125.1"/>
    <property type="molecule type" value="Genomic_DNA"/>
</dbReference>
<feature type="binding site" evidence="2">
    <location>
        <position position="43"/>
    </location>
    <ligand>
        <name>Mg(2+)</name>
        <dbReference type="ChEBI" id="CHEBI:18420"/>
        <label>1</label>
    </ligand>
</feature>
<dbReference type="GO" id="GO:0009229">
    <property type="term" value="P:thiamine diphosphate biosynthetic process"/>
    <property type="evidence" value="ECO:0007669"/>
    <property type="project" value="UniProtKB-UniRule"/>
</dbReference>
<dbReference type="Gene3D" id="3.90.650.10">
    <property type="entry name" value="PurM-like C-terminal domain"/>
    <property type="match status" value="1"/>
</dbReference>
<comment type="function">
    <text evidence="2">Catalyzes the ATP-dependent phosphorylation of thiamine-monophosphate (TMP) to form thiamine-pyrophosphate (TPP), the active form of vitamin B1.</text>
</comment>
<protein>
    <recommendedName>
        <fullName evidence="2">Thiamine-monophosphate kinase</fullName>
        <shortName evidence="2">TMP kinase</shortName>
        <shortName evidence="2">Thiamine-phosphate kinase</shortName>
        <ecNumber evidence="2">2.7.4.16</ecNumber>
    </recommendedName>
</protein>
<dbReference type="AlphaFoldDB" id="A0A5C0ASV9"/>
<feature type="binding site" evidence="2">
    <location>
        <position position="144"/>
    </location>
    <ligand>
        <name>ATP</name>
        <dbReference type="ChEBI" id="CHEBI:30616"/>
    </ligand>
</feature>
<accession>A0A5C0ASV9</accession>
<name>A0A5C0ASV9_9BURK</name>
<keyword evidence="2 5" id="KW-0418">Kinase</keyword>
<dbReference type="OrthoDB" id="9802811at2"/>
<feature type="binding site" evidence="2">
    <location>
        <position position="42"/>
    </location>
    <ligand>
        <name>Mg(2+)</name>
        <dbReference type="ChEBI" id="CHEBI:18420"/>
        <label>1</label>
    </ligand>
</feature>
<keyword evidence="1 2" id="KW-0784">Thiamine biosynthesis</keyword>
<feature type="binding site" evidence="2">
    <location>
        <position position="212"/>
    </location>
    <ligand>
        <name>Mg(2+)</name>
        <dbReference type="ChEBI" id="CHEBI:18420"/>
        <label>3</label>
    </ligand>
</feature>
<keyword evidence="2" id="KW-0479">Metal-binding</keyword>
<dbReference type="Pfam" id="PF02769">
    <property type="entry name" value="AIRS_C"/>
    <property type="match status" value="1"/>
</dbReference>
<proteinExistence type="inferred from homology"/>
<dbReference type="PIRSF" id="PIRSF005303">
    <property type="entry name" value="Thiam_monoph_kin"/>
    <property type="match status" value="1"/>
</dbReference>
<dbReference type="InterPro" id="IPR036676">
    <property type="entry name" value="PurM-like_C_sf"/>
</dbReference>
<dbReference type="Proteomes" id="UP000325161">
    <property type="component" value="Chromosome"/>
</dbReference>
<feature type="domain" description="PurM-like C-terminal" evidence="4">
    <location>
        <begin position="149"/>
        <end position="304"/>
    </location>
</feature>
<keyword evidence="2" id="KW-0067">ATP-binding</keyword>
<comment type="pathway">
    <text evidence="2">Cofactor biosynthesis; thiamine diphosphate biosynthesis; thiamine diphosphate from thiamine phosphate: step 1/1.</text>
</comment>
<gene>
    <name evidence="2 5" type="primary">thiL</name>
    <name evidence="5" type="ORF">FXN63_04200</name>
</gene>
<reference evidence="5 6" key="1">
    <citation type="submission" date="2019-08" db="EMBL/GenBank/DDBJ databases">
        <title>Amphibian skin-associated Pigmentiphaga: genome sequence and occurrence across geography and hosts.</title>
        <authorList>
            <person name="Bletz M.C."/>
            <person name="Bunk B."/>
            <person name="Sproeer C."/>
            <person name="Biwer P."/>
            <person name="Reiter S."/>
            <person name="Rabemananjara F.C.E."/>
            <person name="Schulz S."/>
            <person name="Overmann J."/>
            <person name="Vences M."/>
        </authorList>
    </citation>
    <scope>NUCLEOTIDE SEQUENCE [LARGE SCALE GENOMIC DNA]</scope>
    <source>
        <strain evidence="5 6">Mada1488</strain>
    </source>
</reference>
<keyword evidence="6" id="KW-1185">Reference proteome</keyword>
<feature type="binding site" evidence="2">
    <location>
        <position position="41"/>
    </location>
    <ligand>
        <name>Mg(2+)</name>
        <dbReference type="ChEBI" id="CHEBI:18420"/>
        <label>4</label>
    </ligand>
</feature>
<feature type="binding site" evidence="2">
    <location>
        <position position="262"/>
    </location>
    <ligand>
        <name>substrate</name>
    </ligand>
</feature>
<dbReference type="RefSeq" id="WP_148813127.1">
    <property type="nucleotide sequence ID" value="NZ_CP043046.1"/>
</dbReference>
<evidence type="ECO:0000259" key="3">
    <source>
        <dbReference type="Pfam" id="PF00586"/>
    </source>
</evidence>
<dbReference type="GO" id="GO:0009228">
    <property type="term" value="P:thiamine biosynthetic process"/>
    <property type="evidence" value="ECO:0007669"/>
    <property type="project" value="UniProtKB-KW"/>
</dbReference>
<dbReference type="CDD" id="cd02194">
    <property type="entry name" value="ThiL"/>
    <property type="match status" value="1"/>
</dbReference>
<feature type="binding site" evidence="2">
    <location>
        <begin position="117"/>
        <end position="118"/>
    </location>
    <ligand>
        <name>ATP</name>
        <dbReference type="ChEBI" id="CHEBI:30616"/>
    </ligand>
</feature>
<feature type="binding site" evidence="2">
    <location>
        <position position="214"/>
    </location>
    <ligand>
        <name>ATP</name>
        <dbReference type="ChEBI" id="CHEBI:30616"/>
    </ligand>
</feature>
<dbReference type="HAMAP" id="MF_02128">
    <property type="entry name" value="TMP_kinase"/>
    <property type="match status" value="1"/>
</dbReference>
<dbReference type="GO" id="GO:0005524">
    <property type="term" value="F:ATP binding"/>
    <property type="evidence" value="ECO:0007669"/>
    <property type="project" value="UniProtKB-UniRule"/>
</dbReference>
<keyword evidence="2" id="KW-0460">Magnesium</keyword>
<dbReference type="InterPro" id="IPR010918">
    <property type="entry name" value="PurM-like_C_dom"/>
</dbReference>
<sequence>MADSEFALIRRYFARPAPDGVLGVGDDCALLPPTAGHLAISTDLLIEGIHFFPDVDPVALGHKALAVNLSDLAAMGATPRAFVLALALPKVDHVWLEGFSRGLLALADAHGCALIGGDTTRNPQGIAIDVTIFGEVPAQLALRRDGAKVGDDIWVSGTLGDADVALRLLLADGSVSDPNGSVLAATRTALEWPQPQVALGLALRGVASAALDISDGLAQDLGHILRASGVGAELRVADLPLSPTLAALPSALARRSALTGGDVYQLCFCAPASARGELAAIAQRLALPLTRVGQIVAGSGLRVMDEHGQVLPPVAGGFDHFGSGQGGD</sequence>
<dbReference type="UniPathway" id="UPA00060">
    <property type="reaction ID" value="UER00142"/>
</dbReference>
<comment type="miscellaneous">
    <text evidence="2">Reaction mechanism of ThiL seems to utilize a direct, inline transfer of the gamma-phosphate of ATP to TMP rather than a phosphorylated enzyme intermediate.</text>
</comment>
<feature type="domain" description="PurM-like N-terminal" evidence="3">
    <location>
        <begin position="25"/>
        <end position="136"/>
    </location>
</feature>
<evidence type="ECO:0000313" key="5">
    <source>
        <dbReference type="EMBL" id="QEI05125.1"/>
    </source>
</evidence>
<feature type="binding site" evidence="2">
    <location>
        <position position="71"/>
    </location>
    <ligand>
        <name>Mg(2+)</name>
        <dbReference type="ChEBI" id="CHEBI:18420"/>
        <label>4</label>
    </ligand>
</feature>
<dbReference type="InterPro" id="IPR006283">
    <property type="entry name" value="ThiL-like"/>
</dbReference>
<feature type="binding site" evidence="2">
    <location>
        <position position="118"/>
    </location>
    <ligand>
        <name>Mg(2+)</name>
        <dbReference type="ChEBI" id="CHEBI:18420"/>
        <label>1</label>
    </ligand>
</feature>
<dbReference type="SUPFAM" id="SSF56042">
    <property type="entry name" value="PurM C-terminal domain-like"/>
    <property type="match status" value="1"/>
</dbReference>
<dbReference type="PANTHER" id="PTHR30270">
    <property type="entry name" value="THIAMINE-MONOPHOSPHATE KINASE"/>
    <property type="match status" value="1"/>
</dbReference>
<dbReference type="SUPFAM" id="SSF55326">
    <property type="entry name" value="PurM N-terminal domain-like"/>
    <property type="match status" value="1"/>
</dbReference>
<organism evidence="5 6">
    <name type="scientific">Pigmentiphaga aceris</name>
    <dbReference type="NCBI Taxonomy" id="1940612"/>
    <lineage>
        <taxon>Bacteria</taxon>
        <taxon>Pseudomonadati</taxon>
        <taxon>Pseudomonadota</taxon>
        <taxon>Betaproteobacteria</taxon>
        <taxon>Burkholderiales</taxon>
        <taxon>Alcaligenaceae</taxon>
        <taxon>Pigmentiphaga</taxon>
    </lineage>
</organism>
<dbReference type="InterPro" id="IPR036921">
    <property type="entry name" value="PurM-like_N_sf"/>
</dbReference>
<evidence type="ECO:0000256" key="2">
    <source>
        <dbReference type="HAMAP-Rule" id="MF_02128"/>
    </source>
</evidence>
<dbReference type="GO" id="GO:0000287">
    <property type="term" value="F:magnesium ion binding"/>
    <property type="evidence" value="ECO:0007669"/>
    <property type="project" value="UniProtKB-UniRule"/>
</dbReference>
<keyword evidence="2" id="KW-0547">Nucleotide-binding</keyword>
<feature type="binding site" evidence="2">
    <location>
        <position position="43"/>
    </location>
    <ligand>
        <name>Mg(2+)</name>
        <dbReference type="ChEBI" id="CHEBI:18420"/>
        <label>2</label>
    </ligand>
</feature>
<dbReference type="NCBIfam" id="TIGR01379">
    <property type="entry name" value="thiL"/>
    <property type="match status" value="1"/>
</dbReference>
<comment type="catalytic activity">
    <reaction evidence="2">
        <text>thiamine phosphate + ATP = thiamine diphosphate + ADP</text>
        <dbReference type="Rhea" id="RHEA:15913"/>
        <dbReference type="ChEBI" id="CHEBI:30616"/>
        <dbReference type="ChEBI" id="CHEBI:37575"/>
        <dbReference type="ChEBI" id="CHEBI:58937"/>
        <dbReference type="ChEBI" id="CHEBI:456216"/>
        <dbReference type="EC" id="2.7.4.16"/>
    </reaction>
</comment>
<dbReference type="PANTHER" id="PTHR30270:SF0">
    <property type="entry name" value="THIAMINE-MONOPHOSPHATE KINASE"/>
    <property type="match status" value="1"/>
</dbReference>
<feature type="binding site" evidence="2">
    <location>
        <position position="71"/>
    </location>
    <ligand>
        <name>Mg(2+)</name>
        <dbReference type="ChEBI" id="CHEBI:18420"/>
        <label>2</label>
    </ligand>
</feature>
<feature type="binding site" evidence="2">
    <location>
        <position position="50"/>
    </location>
    <ligand>
        <name>substrate</name>
    </ligand>
</feature>
<evidence type="ECO:0000256" key="1">
    <source>
        <dbReference type="ARBA" id="ARBA00022977"/>
    </source>
</evidence>
<feature type="binding site" evidence="2">
    <location>
        <position position="27"/>
    </location>
    <ligand>
        <name>Mg(2+)</name>
        <dbReference type="ChEBI" id="CHEBI:18420"/>
        <label>4</label>
    </ligand>
</feature>
<comment type="similarity">
    <text evidence="2">Belongs to the thiamine-monophosphate kinase family.</text>
</comment>
<dbReference type="GO" id="GO:0009030">
    <property type="term" value="F:thiamine-phosphate kinase activity"/>
    <property type="evidence" value="ECO:0007669"/>
    <property type="project" value="UniProtKB-UniRule"/>
</dbReference>
<dbReference type="Pfam" id="PF00586">
    <property type="entry name" value="AIRS"/>
    <property type="match status" value="1"/>
</dbReference>
<feature type="binding site" evidence="2">
    <location>
        <position position="318"/>
    </location>
    <ligand>
        <name>substrate</name>
    </ligand>
</feature>